<protein>
    <recommendedName>
        <fullName evidence="3">HIT-type domain-containing protein</fullName>
    </recommendedName>
</protein>
<dbReference type="EMBL" id="JADWDJ010000002">
    <property type="protein sequence ID" value="KAG5284652.1"/>
    <property type="molecule type" value="Genomic_DNA"/>
</dbReference>
<keyword evidence="1" id="KW-0862">Zinc</keyword>
<dbReference type="Pfam" id="PF04438">
    <property type="entry name" value="zf-HIT"/>
    <property type="match status" value="1"/>
</dbReference>
<feature type="region of interest" description="Disordered" evidence="2">
    <location>
        <begin position="324"/>
        <end position="370"/>
    </location>
</feature>
<name>A0AAV6HFJ9_9TELE</name>
<keyword evidence="1" id="KW-0479">Metal-binding</keyword>
<dbReference type="AlphaFoldDB" id="A0AAV6HFJ9"/>
<dbReference type="InterPro" id="IPR039646">
    <property type="entry name" value="ZNHIT2"/>
</dbReference>
<dbReference type="CDD" id="cd23024">
    <property type="entry name" value="zf-HIT_ZNHIT2-3"/>
    <property type="match status" value="1"/>
</dbReference>
<feature type="compositionally biased region" description="Basic and acidic residues" evidence="2">
    <location>
        <begin position="558"/>
        <end position="570"/>
    </location>
</feature>
<feature type="region of interest" description="Disordered" evidence="2">
    <location>
        <begin position="558"/>
        <end position="584"/>
    </location>
</feature>
<organism evidence="4 5">
    <name type="scientific">Alosa alosa</name>
    <name type="common">allis shad</name>
    <dbReference type="NCBI Taxonomy" id="278164"/>
    <lineage>
        <taxon>Eukaryota</taxon>
        <taxon>Metazoa</taxon>
        <taxon>Chordata</taxon>
        <taxon>Craniata</taxon>
        <taxon>Vertebrata</taxon>
        <taxon>Euteleostomi</taxon>
        <taxon>Actinopterygii</taxon>
        <taxon>Neopterygii</taxon>
        <taxon>Teleostei</taxon>
        <taxon>Clupei</taxon>
        <taxon>Clupeiformes</taxon>
        <taxon>Clupeoidei</taxon>
        <taxon>Clupeidae</taxon>
        <taxon>Alosa</taxon>
    </lineage>
</organism>
<accession>A0AAV6HFJ9</accession>
<feature type="compositionally biased region" description="Basic and acidic residues" evidence="2">
    <location>
        <begin position="324"/>
        <end position="358"/>
    </location>
</feature>
<dbReference type="PANTHER" id="PTHR15555:SF0">
    <property type="entry name" value="ZINC FINGER HIT DOMAIN-CONTAINING PROTEIN 2"/>
    <property type="match status" value="1"/>
</dbReference>
<dbReference type="SUPFAM" id="SSF144232">
    <property type="entry name" value="HIT/MYND zinc finger-like"/>
    <property type="match status" value="1"/>
</dbReference>
<dbReference type="Proteomes" id="UP000823561">
    <property type="component" value="Chromosome 2"/>
</dbReference>
<proteinExistence type="predicted"/>
<comment type="caution">
    <text evidence="4">The sequence shown here is derived from an EMBL/GenBank/DDBJ whole genome shotgun (WGS) entry which is preliminary data.</text>
</comment>
<reference evidence="4" key="1">
    <citation type="submission" date="2020-10" db="EMBL/GenBank/DDBJ databases">
        <title>Chromosome-scale genome assembly of the Allis shad, Alosa alosa.</title>
        <authorList>
            <person name="Margot Z."/>
            <person name="Christophe K."/>
            <person name="Cabau C."/>
            <person name="Louis A."/>
            <person name="Berthelot C."/>
            <person name="Parey E."/>
            <person name="Roest Crollius H."/>
            <person name="Montfort J."/>
            <person name="Robinson-Rechavi M."/>
            <person name="Bucao C."/>
            <person name="Bouchez O."/>
            <person name="Gislard M."/>
            <person name="Lluch J."/>
            <person name="Milhes M."/>
            <person name="Lampietro C."/>
            <person name="Lopez Roques C."/>
            <person name="Donnadieu C."/>
            <person name="Braasch I."/>
            <person name="Desvignes T."/>
            <person name="Postlethwait J."/>
            <person name="Bobe J."/>
            <person name="Guiguen Y."/>
        </authorList>
    </citation>
    <scope>NUCLEOTIDE SEQUENCE</scope>
    <source>
        <strain evidence="4">M-15738</strain>
        <tissue evidence="4">Blood</tissue>
    </source>
</reference>
<sequence>MDCIVRRKLPSRVRSMLTDIRPREQEHLEEETEPELVDKDGIVLPGRGAIDTSDLLTPAVKNDTDGSAQQVCGLCLSKPYCYTCPRCNIMYCSLACYRSPAHSGCSEEFYKESVLEELKNTGLTEKEGREKMQEILLRVRKNEGELEHITEELGEEAEPSGTEALELLSRLAEIQTSGEENTEEIQKILLRLQDIDEGADGSREDDLTEEEGDQDLADKLAGLDIDSLSEEELWALLSRQDREKFQALVKGCAIGGLIPIWRPWWEIHDKPKEVLLEVMSEDSTHNLDEKAGNVPKGNGVNKVKVEEGKGAQVERTECVTAQEKAEQTKEAAQEKQVSESRKTNKQKNKGDQTEVLKEHKNKPNSNVPPVNISKIPALHSLTKNPSPLLGYTLINVLYGYTFSLCLFNGDISEEEMLQDFCRAVLAISDGLSTNRVLSSLHESLDAAVTAVSTAGYFDREDPRAPARAVEAVAHVLTGQSGRDSIGYSLAALSELRGAMSKVRGLLSKEGNSAEPRKKYFQAMKKCEFLQAWAKENSQALDMLATGVWREHLRREGERRVLEEDKKGVEKSRKKGRGTLIEEVN</sequence>
<evidence type="ECO:0000256" key="2">
    <source>
        <dbReference type="SAM" id="MobiDB-lite"/>
    </source>
</evidence>
<dbReference type="InterPro" id="IPR007529">
    <property type="entry name" value="Znf_HIT"/>
</dbReference>
<dbReference type="PANTHER" id="PTHR15555">
    <property type="entry name" value="ZINC FINGER HIT DOMAIN CONTAINING PROTEIN 2 PROTEIN FON -RELATED"/>
    <property type="match status" value="1"/>
</dbReference>
<evidence type="ECO:0000313" key="4">
    <source>
        <dbReference type="EMBL" id="KAG5284652.1"/>
    </source>
</evidence>
<gene>
    <name evidence="4" type="ORF">AALO_G00029010</name>
</gene>
<dbReference type="Gene3D" id="3.30.60.190">
    <property type="match status" value="1"/>
</dbReference>
<evidence type="ECO:0000256" key="1">
    <source>
        <dbReference type="PROSITE-ProRule" id="PRU00453"/>
    </source>
</evidence>
<dbReference type="PROSITE" id="PS51083">
    <property type="entry name" value="ZF_HIT"/>
    <property type="match status" value="1"/>
</dbReference>
<keyword evidence="1" id="KW-0863">Zinc-finger</keyword>
<keyword evidence="5" id="KW-1185">Reference proteome</keyword>
<evidence type="ECO:0000259" key="3">
    <source>
        <dbReference type="PROSITE" id="PS51083"/>
    </source>
</evidence>
<feature type="domain" description="HIT-type" evidence="3">
    <location>
        <begin position="72"/>
        <end position="105"/>
    </location>
</feature>
<evidence type="ECO:0000313" key="5">
    <source>
        <dbReference type="Proteomes" id="UP000823561"/>
    </source>
</evidence>
<dbReference type="GO" id="GO:0008270">
    <property type="term" value="F:zinc ion binding"/>
    <property type="evidence" value="ECO:0007669"/>
    <property type="project" value="UniProtKB-UniRule"/>
</dbReference>